<keyword evidence="2" id="KW-1185">Reference proteome</keyword>
<accession>A0ABR2HFA1</accession>
<organism evidence="1 2">
    <name type="scientific">Tritrichomonas musculus</name>
    <dbReference type="NCBI Taxonomy" id="1915356"/>
    <lineage>
        <taxon>Eukaryota</taxon>
        <taxon>Metamonada</taxon>
        <taxon>Parabasalia</taxon>
        <taxon>Tritrichomonadida</taxon>
        <taxon>Tritrichomonadidae</taxon>
        <taxon>Tritrichomonas</taxon>
    </lineage>
</organism>
<sequence length="816" mass="93707">MDNNDTLLKEISLNKTRTDATFSIKNIGSSKTKHETLLYNLNRIVNQNDISFIDYTDGGMQMDKPLEPLNELFSDNIVVYYPIDDALIKNIEKLKIKDTTDNIDTEEQTIDNNTLNKIAKDLLGSTTATIKRVLNQLDIDICKPDIKPIGIKNTAGFAYKPSSFVQLLKVNLSNISIDNIFNLLEDSNKIEFLHNNNVYIHDIDFTRDYKGVFNKRDVIKHLVHEYNFVKQGNPNPDDNPVIINNSQLVSNNCLTFISSSTTGTIRYKFYNKFVQSMESPSVRNKIGSHINDWINNPEPILRKAIENSLETGILRLEFTMFLYKNTIGSISRDVVYKNMEYLESLIPQNLIYYNPIENQFGLLCKNILYNVCIVDLELDLAFVALYQNKLTGKVNGFYIEKINTTKLSNALRWYCSNKPITIILMQFDSHNEEVNIQQDSYLRINTANEPLYTYIQKGSEKLKAVQTKDNINKPADVGLQPNNVFNFVFPTSTTSLLKSSTREKIMFKTIDLELLNYPNDTLTIRSVNKDIKEETEENTFKEHYEQQINNIKAKNEDIEAKMEYCVHKEMVRDKLYKVLSNIRAYTYKFLDLKDGTEINVYGLKETRTRYGKTYLLACSKNVMYDGDGNLIEYMVSQTILELYWCPSNITHYIDQILINKGFKQLDIRGITAYGSLTGIPIMQLIKEGSFTNASKNLCAKVVVKGCKNNETEDITGYRDNIMQEIDANIKQCKKIDEDVKLGDTIKIVGYKLLKSSLLIRCSVNNGELKDFVATYWIKEIILSKLKSKKIINCIEAVVGPTKTTPQKQKCFIYVVN</sequence>
<evidence type="ECO:0000313" key="2">
    <source>
        <dbReference type="Proteomes" id="UP001470230"/>
    </source>
</evidence>
<reference evidence="1 2" key="1">
    <citation type="submission" date="2024-04" db="EMBL/GenBank/DDBJ databases">
        <title>Tritrichomonas musculus Genome.</title>
        <authorList>
            <person name="Alves-Ferreira E."/>
            <person name="Grigg M."/>
            <person name="Lorenzi H."/>
            <person name="Galac M."/>
        </authorList>
    </citation>
    <scope>NUCLEOTIDE SEQUENCE [LARGE SCALE GENOMIC DNA]</scope>
    <source>
        <strain evidence="1 2">EAF2021</strain>
    </source>
</reference>
<comment type="caution">
    <text evidence="1">The sequence shown here is derived from an EMBL/GenBank/DDBJ whole genome shotgun (WGS) entry which is preliminary data.</text>
</comment>
<protein>
    <submittedName>
        <fullName evidence="1">Uncharacterized protein</fullName>
    </submittedName>
</protein>
<name>A0ABR2HFA1_9EUKA</name>
<evidence type="ECO:0000313" key="1">
    <source>
        <dbReference type="EMBL" id="KAK8845763.1"/>
    </source>
</evidence>
<proteinExistence type="predicted"/>
<dbReference type="Proteomes" id="UP001470230">
    <property type="component" value="Unassembled WGS sequence"/>
</dbReference>
<dbReference type="EMBL" id="JAPFFF010000030">
    <property type="protein sequence ID" value="KAK8845763.1"/>
    <property type="molecule type" value="Genomic_DNA"/>
</dbReference>
<gene>
    <name evidence="1" type="ORF">M9Y10_020681</name>
</gene>